<dbReference type="OrthoDB" id="1970026at2"/>
<dbReference type="KEGG" id="blau:DQQ01_02005"/>
<dbReference type="Proteomes" id="UP000250003">
    <property type="component" value="Chromosome"/>
</dbReference>
<evidence type="ECO:0008006" key="4">
    <source>
        <dbReference type="Google" id="ProtNLM"/>
    </source>
</evidence>
<keyword evidence="3" id="KW-1185">Reference proteome</keyword>
<sequence length="228" mass="26319">MEYGRLKYPYIAVMKEGSLSYGGNQQWSSKKTIQKYGCGVIAGTDLLLYLSLHKDYCKGKEFKDSEGINGILDAEEYMELAEKMKRHYFPVILGLGMPVWLLAGGINRYFHINRIPLKVSFGVWGRNLRNRVAAMLAHDIPVILAVGPNFPVPVKKQKLSFYEKKGNSYEEMCSVAAHFVVVTAMEGEWLQISSWGKTYYINLSEYQTYVRRYSFFLVSNIFYIRKRK</sequence>
<evidence type="ECO:0000313" key="2">
    <source>
        <dbReference type="EMBL" id="AWY97124.1"/>
    </source>
</evidence>
<reference evidence="3" key="1">
    <citation type="submission" date="2018-06" db="EMBL/GenBank/DDBJ databases">
        <title>Description of Blautia argi sp. nov., a new anaerobic isolated from dog feces.</title>
        <authorList>
            <person name="Chang Y.-H."/>
            <person name="Paek J."/>
            <person name="Shin Y."/>
        </authorList>
    </citation>
    <scope>NUCLEOTIDE SEQUENCE [LARGE SCALE GENOMIC DNA]</scope>
    <source>
        <strain evidence="3">KCTC 15426</strain>
    </source>
</reference>
<keyword evidence="1" id="KW-0472">Membrane</keyword>
<evidence type="ECO:0000313" key="3">
    <source>
        <dbReference type="Proteomes" id="UP000250003"/>
    </source>
</evidence>
<protein>
    <recommendedName>
        <fullName evidence="4">Peptidase C39-like domain-containing protein</fullName>
    </recommendedName>
</protein>
<feature type="transmembrane region" description="Helical" evidence="1">
    <location>
        <begin position="88"/>
        <end position="110"/>
    </location>
</feature>
<organism evidence="2 3">
    <name type="scientific">Blautia argi</name>
    <dbReference type="NCBI Taxonomy" id="1912897"/>
    <lineage>
        <taxon>Bacteria</taxon>
        <taxon>Bacillati</taxon>
        <taxon>Bacillota</taxon>
        <taxon>Clostridia</taxon>
        <taxon>Lachnospirales</taxon>
        <taxon>Lachnospiraceae</taxon>
        <taxon>Blautia</taxon>
    </lineage>
</organism>
<keyword evidence="1" id="KW-1133">Transmembrane helix</keyword>
<dbReference type="AlphaFoldDB" id="A0A2Z4U8B5"/>
<evidence type="ECO:0000256" key="1">
    <source>
        <dbReference type="SAM" id="Phobius"/>
    </source>
</evidence>
<dbReference type="EMBL" id="CP030280">
    <property type="protein sequence ID" value="AWY97124.1"/>
    <property type="molecule type" value="Genomic_DNA"/>
</dbReference>
<gene>
    <name evidence="2" type="ORF">DQQ01_02005</name>
</gene>
<keyword evidence="1" id="KW-0812">Transmembrane</keyword>
<accession>A0A2Z4U8B5</accession>
<dbReference type="RefSeq" id="WP_111917979.1">
    <property type="nucleotide sequence ID" value="NZ_CP030280.1"/>
</dbReference>
<proteinExistence type="predicted"/>
<name>A0A2Z4U8B5_9FIRM</name>